<keyword evidence="3" id="KW-0862">Zinc</keyword>
<dbReference type="EMBL" id="FXBL01000004">
    <property type="protein sequence ID" value="SMH48088.1"/>
    <property type="molecule type" value="Genomic_DNA"/>
</dbReference>
<feature type="transmembrane region" description="Helical" evidence="6">
    <location>
        <begin position="185"/>
        <end position="202"/>
    </location>
</feature>
<dbReference type="GO" id="GO:0005886">
    <property type="term" value="C:plasma membrane"/>
    <property type="evidence" value="ECO:0007669"/>
    <property type="project" value="TreeGrafter"/>
</dbReference>
<feature type="transmembrane region" description="Helical" evidence="6">
    <location>
        <begin position="113"/>
        <end position="133"/>
    </location>
</feature>
<keyword evidence="2 6" id="KW-0812">Transmembrane</keyword>
<sequence>MADHCCNDKAGGCDAPPALVLPLKPGAGRCEAEDACCSGGVPVFDGMSQRYRRVLWAVIGINGVMFLTEMVAGQLAGSQALQADALDFLGDTVTYGLSLAVIGTSMRSRAMAALFKGLSLSLMAFWVFGSTVYQTLILGLPSAELMGAIGLLALVANLASVGLLMPYRNGDANVRSVWLCSRNDAIGNAIVMAAALGVWGTASAWPDLIVAAVMAGLFLTSSVQILRQAWKEYRAGADIAPAPAE</sequence>
<evidence type="ECO:0000313" key="8">
    <source>
        <dbReference type="EMBL" id="SMH48088.1"/>
    </source>
</evidence>
<dbReference type="AlphaFoldDB" id="A0A1X7PAX1"/>
<evidence type="ECO:0000256" key="6">
    <source>
        <dbReference type="SAM" id="Phobius"/>
    </source>
</evidence>
<evidence type="ECO:0000256" key="2">
    <source>
        <dbReference type="ARBA" id="ARBA00022692"/>
    </source>
</evidence>
<keyword evidence="3" id="KW-0864">Zinc transport</keyword>
<dbReference type="PANTHER" id="PTHR11562:SF17">
    <property type="entry name" value="RE54080P-RELATED"/>
    <property type="match status" value="1"/>
</dbReference>
<evidence type="ECO:0000313" key="9">
    <source>
        <dbReference type="Proteomes" id="UP000193083"/>
    </source>
</evidence>
<evidence type="ECO:0000256" key="5">
    <source>
        <dbReference type="ARBA" id="ARBA00023136"/>
    </source>
</evidence>
<dbReference type="InterPro" id="IPR027469">
    <property type="entry name" value="Cation_efflux_TMD_sf"/>
</dbReference>
<feature type="transmembrane region" description="Helical" evidence="6">
    <location>
        <begin position="145"/>
        <end position="164"/>
    </location>
</feature>
<keyword evidence="4 6" id="KW-1133">Transmembrane helix</keyword>
<feature type="domain" description="Cation efflux protein transmembrane" evidence="7">
    <location>
        <begin position="55"/>
        <end position="229"/>
    </location>
</feature>
<dbReference type="RefSeq" id="WP_085465467.1">
    <property type="nucleotide sequence ID" value="NZ_FXBL01000004.1"/>
</dbReference>
<dbReference type="InterPro" id="IPR050681">
    <property type="entry name" value="CDF/SLC30A"/>
</dbReference>
<evidence type="ECO:0000256" key="3">
    <source>
        <dbReference type="ARBA" id="ARBA00022906"/>
    </source>
</evidence>
<organism evidence="8 9">
    <name type="scientific">Mesorhizobium australicum</name>
    <dbReference type="NCBI Taxonomy" id="536018"/>
    <lineage>
        <taxon>Bacteria</taxon>
        <taxon>Pseudomonadati</taxon>
        <taxon>Pseudomonadota</taxon>
        <taxon>Alphaproteobacteria</taxon>
        <taxon>Hyphomicrobiales</taxon>
        <taxon>Phyllobacteriaceae</taxon>
        <taxon>Mesorhizobium</taxon>
    </lineage>
</organism>
<keyword evidence="3" id="KW-0406">Ion transport</keyword>
<dbReference type="PANTHER" id="PTHR11562">
    <property type="entry name" value="CATION EFFLUX PROTEIN/ ZINC TRANSPORTER"/>
    <property type="match status" value="1"/>
</dbReference>
<evidence type="ECO:0000259" key="7">
    <source>
        <dbReference type="Pfam" id="PF01545"/>
    </source>
</evidence>
<keyword evidence="9" id="KW-1185">Reference proteome</keyword>
<keyword evidence="5 6" id="KW-0472">Membrane</keyword>
<dbReference type="GO" id="GO:0005385">
    <property type="term" value="F:zinc ion transmembrane transporter activity"/>
    <property type="evidence" value="ECO:0007669"/>
    <property type="project" value="TreeGrafter"/>
</dbReference>
<comment type="subcellular location">
    <subcellularLocation>
        <location evidence="1">Membrane</location>
        <topology evidence="1">Multi-pass membrane protein</topology>
    </subcellularLocation>
</comment>
<protein>
    <submittedName>
        <fullName evidence="8">Co/Zn/Cd efflux system component</fullName>
    </submittedName>
</protein>
<name>A0A1X7PAX1_9HYPH</name>
<dbReference type="Pfam" id="PF01545">
    <property type="entry name" value="Cation_efflux"/>
    <property type="match status" value="1"/>
</dbReference>
<keyword evidence="3" id="KW-0813">Transport</keyword>
<evidence type="ECO:0000256" key="4">
    <source>
        <dbReference type="ARBA" id="ARBA00022989"/>
    </source>
</evidence>
<gene>
    <name evidence="8" type="ORF">SAMN02982922_3676</name>
</gene>
<feature type="transmembrane region" description="Helical" evidence="6">
    <location>
        <begin position="88"/>
        <end position="106"/>
    </location>
</feature>
<accession>A0A1X7PAX1</accession>
<dbReference type="OrthoDB" id="9799649at2"/>
<feature type="transmembrane region" description="Helical" evidence="6">
    <location>
        <begin position="208"/>
        <end position="226"/>
    </location>
</feature>
<dbReference type="Proteomes" id="UP000193083">
    <property type="component" value="Unassembled WGS sequence"/>
</dbReference>
<evidence type="ECO:0000256" key="1">
    <source>
        <dbReference type="ARBA" id="ARBA00004141"/>
    </source>
</evidence>
<dbReference type="SUPFAM" id="SSF161111">
    <property type="entry name" value="Cation efflux protein transmembrane domain-like"/>
    <property type="match status" value="1"/>
</dbReference>
<dbReference type="InterPro" id="IPR058533">
    <property type="entry name" value="Cation_efflux_TM"/>
</dbReference>
<feature type="transmembrane region" description="Helical" evidence="6">
    <location>
        <begin position="54"/>
        <end position="76"/>
    </location>
</feature>
<proteinExistence type="predicted"/>
<dbReference type="Gene3D" id="1.20.1510.10">
    <property type="entry name" value="Cation efflux protein transmembrane domain"/>
    <property type="match status" value="1"/>
</dbReference>
<reference evidence="8 9" key="1">
    <citation type="submission" date="2017-04" db="EMBL/GenBank/DDBJ databases">
        <authorList>
            <person name="Afonso C.L."/>
            <person name="Miller P.J."/>
            <person name="Scott M.A."/>
            <person name="Spackman E."/>
            <person name="Goraichik I."/>
            <person name="Dimitrov K.M."/>
            <person name="Suarez D.L."/>
            <person name="Swayne D.E."/>
        </authorList>
    </citation>
    <scope>NUCLEOTIDE SEQUENCE [LARGE SCALE GENOMIC DNA]</scope>
    <source>
        <strain evidence="8 9">B5P</strain>
    </source>
</reference>